<sequence>ILATLNSTKTKFDGAPDSLIGASVPLMYPNKIKQLNVKTYNPVTQSLMKKYGNSGINPDTKYDAPITNALCLF</sequence>
<feature type="non-terminal residue" evidence="1">
    <location>
        <position position="1"/>
    </location>
</feature>
<dbReference type="AlphaFoldDB" id="A0A9N9H614"/>
<reference evidence="1" key="1">
    <citation type="submission" date="2021-06" db="EMBL/GenBank/DDBJ databases">
        <authorList>
            <person name="Kallberg Y."/>
            <person name="Tangrot J."/>
            <person name="Rosling A."/>
        </authorList>
    </citation>
    <scope>NUCLEOTIDE SEQUENCE</scope>
    <source>
        <strain evidence="1">87-6 pot B 2015</strain>
    </source>
</reference>
<comment type="caution">
    <text evidence="1">The sequence shown here is derived from an EMBL/GenBank/DDBJ whole genome shotgun (WGS) entry which is preliminary data.</text>
</comment>
<evidence type="ECO:0000313" key="2">
    <source>
        <dbReference type="Proteomes" id="UP000789375"/>
    </source>
</evidence>
<protein>
    <submittedName>
        <fullName evidence="1">8034_t:CDS:1</fullName>
    </submittedName>
</protein>
<organism evidence="1 2">
    <name type="scientific">Funneliformis mosseae</name>
    <name type="common">Endomycorrhizal fungus</name>
    <name type="synonym">Glomus mosseae</name>
    <dbReference type="NCBI Taxonomy" id="27381"/>
    <lineage>
        <taxon>Eukaryota</taxon>
        <taxon>Fungi</taxon>
        <taxon>Fungi incertae sedis</taxon>
        <taxon>Mucoromycota</taxon>
        <taxon>Glomeromycotina</taxon>
        <taxon>Glomeromycetes</taxon>
        <taxon>Glomerales</taxon>
        <taxon>Glomeraceae</taxon>
        <taxon>Funneliformis</taxon>
    </lineage>
</organism>
<name>A0A9N9H614_FUNMO</name>
<gene>
    <name evidence="1" type="ORF">FMOSSE_LOCUS11419</name>
</gene>
<evidence type="ECO:0000313" key="1">
    <source>
        <dbReference type="EMBL" id="CAG8649868.1"/>
    </source>
</evidence>
<proteinExistence type="predicted"/>
<keyword evidence="2" id="KW-1185">Reference proteome</keyword>
<dbReference type="Proteomes" id="UP000789375">
    <property type="component" value="Unassembled WGS sequence"/>
</dbReference>
<dbReference type="EMBL" id="CAJVPP010004439">
    <property type="protein sequence ID" value="CAG8649868.1"/>
    <property type="molecule type" value="Genomic_DNA"/>
</dbReference>
<accession>A0A9N9H614</accession>